<dbReference type="SUPFAM" id="SSF52540">
    <property type="entry name" value="P-loop containing nucleoside triphosphate hydrolases"/>
    <property type="match status" value="1"/>
</dbReference>
<reference evidence="6" key="1">
    <citation type="journal article" date="2020" name="mSystems">
        <title>Genome- and Community-Level Interaction Insights into Carbon Utilization and Element Cycling Functions of Hydrothermarchaeota in Hydrothermal Sediment.</title>
        <authorList>
            <person name="Zhou Z."/>
            <person name="Liu Y."/>
            <person name="Xu W."/>
            <person name="Pan J."/>
            <person name="Luo Z.H."/>
            <person name="Li M."/>
        </authorList>
    </citation>
    <scope>NUCLEOTIDE SEQUENCE [LARGE SCALE GENOMIC DNA]</scope>
    <source>
        <strain evidence="6">SpSt-1084</strain>
    </source>
</reference>
<gene>
    <name evidence="6" type="ORF">ENM42_03260</name>
</gene>
<accession>A0A7C5U4F2</accession>
<dbReference type="Pfam" id="PF00005">
    <property type="entry name" value="ABC_tran"/>
    <property type="match status" value="1"/>
</dbReference>
<keyword evidence="3 6" id="KW-0067">ATP-binding</keyword>
<feature type="domain" description="ABC transporter" evidence="5">
    <location>
        <begin position="2"/>
        <end position="238"/>
    </location>
</feature>
<keyword evidence="2" id="KW-0547">Nucleotide-binding</keyword>
<dbReference type="SMART" id="SM00382">
    <property type="entry name" value="AAA"/>
    <property type="match status" value="1"/>
</dbReference>
<proteinExistence type="predicted"/>
<dbReference type="PROSITE" id="PS50893">
    <property type="entry name" value="ABC_TRANSPORTER_2"/>
    <property type="match status" value="1"/>
</dbReference>
<evidence type="ECO:0000313" key="6">
    <source>
        <dbReference type="EMBL" id="HHR40828.1"/>
    </source>
</evidence>
<comment type="caution">
    <text evidence="6">The sequence shown here is derived from an EMBL/GenBank/DDBJ whole genome shotgun (WGS) entry which is preliminary data.</text>
</comment>
<keyword evidence="4" id="KW-1278">Translocase</keyword>
<dbReference type="FunFam" id="3.40.50.300:FF:000134">
    <property type="entry name" value="Iron-enterobactin ABC transporter ATP-binding protein"/>
    <property type="match status" value="1"/>
</dbReference>
<dbReference type="EMBL" id="DRXS01000181">
    <property type="protein sequence ID" value="HHR40828.1"/>
    <property type="molecule type" value="Genomic_DNA"/>
</dbReference>
<dbReference type="AlphaFoldDB" id="A0A7C5U4F2"/>
<evidence type="ECO:0000256" key="1">
    <source>
        <dbReference type="ARBA" id="ARBA00022448"/>
    </source>
</evidence>
<protein>
    <submittedName>
        <fullName evidence="6">ABC transporter ATP-binding protein</fullName>
    </submittedName>
</protein>
<dbReference type="InterPro" id="IPR027417">
    <property type="entry name" value="P-loop_NTPase"/>
</dbReference>
<dbReference type="Gene3D" id="3.40.50.300">
    <property type="entry name" value="P-loop containing nucleotide triphosphate hydrolases"/>
    <property type="match status" value="1"/>
</dbReference>
<evidence type="ECO:0000256" key="2">
    <source>
        <dbReference type="ARBA" id="ARBA00022741"/>
    </source>
</evidence>
<name>A0A7C5U4F2_CALS0</name>
<dbReference type="CDD" id="cd03214">
    <property type="entry name" value="ABC_Iron-Siderophores_B12_Hemin"/>
    <property type="match status" value="1"/>
</dbReference>
<dbReference type="GO" id="GO:0005524">
    <property type="term" value="F:ATP binding"/>
    <property type="evidence" value="ECO:0007669"/>
    <property type="project" value="UniProtKB-KW"/>
</dbReference>
<dbReference type="InterPro" id="IPR003593">
    <property type="entry name" value="AAA+_ATPase"/>
</dbReference>
<evidence type="ECO:0000256" key="3">
    <source>
        <dbReference type="ARBA" id="ARBA00022840"/>
    </source>
</evidence>
<keyword evidence="1" id="KW-0813">Transport</keyword>
<evidence type="ECO:0000256" key="4">
    <source>
        <dbReference type="ARBA" id="ARBA00022967"/>
    </source>
</evidence>
<dbReference type="GO" id="GO:0016887">
    <property type="term" value="F:ATP hydrolysis activity"/>
    <property type="evidence" value="ECO:0007669"/>
    <property type="project" value="InterPro"/>
</dbReference>
<dbReference type="PANTHER" id="PTHR42794:SF1">
    <property type="entry name" value="HEMIN IMPORT ATP-BINDING PROTEIN HMUV"/>
    <property type="match status" value="1"/>
</dbReference>
<evidence type="ECO:0000259" key="5">
    <source>
        <dbReference type="PROSITE" id="PS50893"/>
    </source>
</evidence>
<dbReference type="PANTHER" id="PTHR42794">
    <property type="entry name" value="HEMIN IMPORT ATP-BINDING PROTEIN HMUV"/>
    <property type="match status" value="1"/>
</dbReference>
<organism evidence="6">
    <name type="scientific">Caldiarchaeum subterraneum</name>
    <dbReference type="NCBI Taxonomy" id="311458"/>
    <lineage>
        <taxon>Archaea</taxon>
        <taxon>Nitrososphaerota</taxon>
        <taxon>Candidatus Caldarchaeales</taxon>
        <taxon>Candidatus Caldarchaeaceae</taxon>
        <taxon>Candidatus Caldarchaeum</taxon>
    </lineage>
</organism>
<sequence length="387" mass="42722">MIKTHKLSIGYSHGSIVSRIEVELRSGEFTVVVGPNASGKTTFLKTLAGLLKPVAGTVFLGEDDVKSLSARSRARRVGLVLTGRPEVTGMLVEEVVALGRYPWTGPVHILTTQDKQAVQQAMAKTGITHLHGRKISELSDGQFQRVMIARALAQQPKILILDEPTTHLDTPSRVEIMMLLRRLAHDENMTVVASTHELELAFRFADKLLLISDNQVKSFEDPEELINDETFYKAFGFNRKLSFSPLTLTAEFRDSSAHGKPIVFVIAGGGSGAKTYRKLLKKGIKVVTGVLHENDIDHHIATMLGLEAISEKPFQDISEGTLVKAVEKMLSCDAVIYTSPPIGENNKRNLELLQRAIQSNKPVYTAHEIERHGLNIIKHELSIQLTA</sequence>
<dbReference type="InterPro" id="IPR003439">
    <property type="entry name" value="ABC_transporter-like_ATP-bd"/>
</dbReference>